<organism evidence="1 2">
    <name type="scientific">Streptomyces fragilis</name>
    <dbReference type="NCBI Taxonomy" id="67301"/>
    <lineage>
        <taxon>Bacteria</taxon>
        <taxon>Bacillati</taxon>
        <taxon>Actinomycetota</taxon>
        <taxon>Actinomycetes</taxon>
        <taxon>Kitasatosporales</taxon>
        <taxon>Streptomycetaceae</taxon>
        <taxon>Streptomyces</taxon>
    </lineage>
</organism>
<dbReference type="EMBL" id="JBEZUR010000033">
    <property type="protein sequence ID" value="MEU3556429.1"/>
    <property type="molecule type" value="Genomic_DNA"/>
</dbReference>
<proteinExistence type="predicted"/>
<dbReference type="InterPro" id="IPR029033">
    <property type="entry name" value="His_PPase_superfam"/>
</dbReference>
<dbReference type="PANTHER" id="PTHR48100">
    <property type="entry name" value="BROAD-SPECIFICITY PHOSPHATASE YOR283W-RELATED"/>
    <property type="match status" value="1"/>
</dbReference>
<dbReference type="GO" id="GO:0016787">
    <property type="term" value="F:hydrolase activity"/>
    <property type="evidence" value="ECO:0007669"/>
    <property type="project" value="UniProtKB-KW"/>
</dbReference>
<dbReference type="RefSeq" id="WP_108954911.1">
    <property type="nucleotide sequence ID" value="NZ_BEVZ01000004.1"/>
</dbReference>
<dbReference type="Proteomes" id="UP001550850">
    <property type="component" value="Unassembled WGS sequence"/>
</dbReference>
<dbReference type="EC" id="3.1.3.-" evidence="1"/>
<evidence type="ECO:0000313" key="2">
    <source>
        <dbReference type="Proteomes" id="UP001550850"/>
    </source>
</evidence>
<dbReference type="Gene3D" id="3.40.50.1240">
    <property type="entry name" value="Phosphoglycerate mutase-like"/>
    <property type="match status" value="1"/>
</dbReference>
<dbReference type="Pfam" id="PF00300">
    <property type="entry name" value="His_Phos_1"/>
    <property type="match status" value="1"/>
</dbReference>
<dbReference type="SUPFAM" id="SSF53254">
    <property type="entry name" value="Phosphoglycerate mutase-like"/>
    <property type="match status" value="1"/>
</dbReference>
<keyword evidence="1" id="KW-0378">Hydrolase</keyword>
<gene>
    <name evidence="1" type="ORF">AB0E65_19795</name>
</gene>
<comment type="caution">
    <text evidence="1">The sequence shown here is derived from an EMBL/GenBank/DDBJ whole genome shotgun (WGS) entry which is preliminary data.</text>
</comment>
<sequence>MSGEKGVSGEKDVTVVHLMRHGEVENPTGLLYGRLPGYHLSELGRKMADRVAEHLAPRDVTYVCASPLERAQETATPIAKAHGLELDTDERLIEAENVFQGKTFGVGDGALKRPGNWKHLVNPFKPSWGEPYQAQVARMRAALDAAAAAARGHEAVLVSHQLPIWIVRSAIEGRRLWHDPRRRECTLASLTSFTYEGDRIVAVGYTEPARDLVPAHLLAGAKPVKGGQKAFGA</sequence>
<reference evidence="1 2" key="1">
    <citation type="submission" date="2024-06" db="EMBL/GenBank/DDBJ databases">
        <title>The Natural Products Discovery Center: Release of the First 8490 Sequenced Strains for Exploring Actinobacteria Biosynthetic Diversity.</title>
        <authorList>
            <person name="Kalkreuter E."/>
            <person name="Kautsar S.A."/>
            <person name="Yang D."/>
            <person name="Bader C.D."/>
            <person name="Teijaro C.N."/>
            <person name="Fluegel L."/>
            <person name="Davis C.M."/>
            <person name="Simpson J.R."/>
            <person name="Lauterbach L."/>
            <person name="Steele A.D."/>
            <person name="Gui C."/>
            <person name="Meng S."/>
            <person name="Li G."/>
            <person name="Viehrig K."/>
            <person name="Ye F."/>
            <person name="Su P."/>
            <person name="Kiefer A.F."/>
            <person name="Nichols A."/>
            <person name="Cepeda A.J."/>
            <person name="Yan W."/>
            <person name="Fan B."/>
            <person name="Jiang Y."/>
            <person name="Adhikari A."/>
            <person name="Zheng C.-J."/>
            <person name="Schuster L."/>
            <person name="Cowan T.M."/>
            <person name="Smanski M.J."/>
            <person name="Chevrette M.G."/>
            <person name="De Carvalho L.P.S."/>
            <person name="Shen B."/>
        </authorList>
    </citation>
    <scope>NUCLEOTIDE SEQUENCE [LARGE SCALE GENOMIC DNA]</scope>
    <source>
        <strain evidence="1 2">NPDC038104</strain>
    </source>
</reference>
<name>A0ABV2YL40_9ACTN</name>
<evidence type="ECO:0000313" key="1">
    <source>
        <dbReference type="EMBL" id="MEU3556429.1"/>
    </source>
</evidence>
<dbReference type="CDD" id="cd07067">
    <property type="entry name" value="HP_PGM_like"/>
    <property type="match status" value="1"/>
</dbReference>
<dbReference type="SMART" id="SM00855">
    <property type="entry name" value="PGAM"/>
    <property type="match status" value="1"/>
</dbReference>
<dbReference type="PANTHER" id="PTHR48100:SF51">
    <property type="entry name" value="PHOSPHOGLYCERATE MUTASE"/>
    <property type="match status" value="1"/>
</dbReference>
<keyword evidence="2" id="KW-1185">Reference proteome</keyword>
<dbReference type="InterPro" id="IPR050275">
    <property type="entry name" value="PGM_Phosphatase"/>
</dbReference>
<protein>
    <submittedName>
        <fullName evidence="1">Histidine phosphatase family protein</fullName>
        <ecNumber evidence="1">3.1.3.-</ecNumber>
    </submittedName>
</protein>
<dbReference type="InterPro" id="IPR013078">
    <property type="entry name" value="His_Pase_superF_clade-1"/>
</dbReference>
<accession>A0ABV2YL40</accession>